<keyword evidence="3" id="KW-1185">Reference proteome</keyword>
<dbReference type="Pfam" id="PF06482">
    <property type="entry name" value="Endostatin"/>
    <property type="match status" value="1"/>
</dbReference>
<dbReference type="SUPFAM" id="SSF56436">
    <property type="entry name" value="C-type lectin-like"/>
    <property type="match status" value="1"/>
</dbReference>
<dbReference type="EMBL" id="JTDY01000828">
    <property type="protein sequence ID" value="KOB75749.1"/>
    <property type="molecule type" value="Genomic_DNA"/>
</dbReference>
<reference evidence="2 3" key="1">
    <citation type="journal article" date="2015" name="Genome Biol. Evol.">
        <title>The genome of winter moth (Operophtera brumata) provides a genomic perspective on sexual dimorphism and phenology.</title>
        <authorList>
            <person name="Derks M.F."/>
            <person name="Smit S."/>
            <person name="Salis L."/>
            <person name="Schijlen E."/>
            <person name="Bossers A."/>
            <person name="Mateman C."/>
            <person name="Pijl A.S."/>
            <person name="de Ridder D."/>
            <person name="Groenen M.A."/>
            <person name="Visser M.E."/>
            <person name="Megens H.J."/>
        </authorList>
    </citation>
    <scope>NUCLEOTIDE SEQUENCE [LARGE SCALE GENOMIC DNA]</scope>
    <source>
        <strain evidence="2">WM2013NL</strain>
        <tissue evidence="2">Head and thorax</tissue>
    </source>
</reference>
<feature type="domain" description="Collagenase NC10/endostatin" evidence="1">
    <location>
        <begin position="25"/>
        <end position="84"/>
    </location>
</feature>
<dbReference type="Proteomes" id="UP000037510">
    <property type="component" value="Unassembled WGS sequence"/>
</dbReference>
<dbReference type="Gene3D" id="3.10.100.10">
    <property type="entry name" value="Mannose-Binding Protein A, subunit A"/>
    <property type="match status" value="1"/>
</dbReference>
<evidence type="ECO:0000259" key="1">
    <source>
        <dbReference type="Pfam" id="PF06482"/>
    </source>
</evidence>
<dbReference type="AlphaFoldDB" id="A0A0L7LK70"/>
<evidence type="ECO:0000313" key="3">
    <source>
        <dbReference type="Proteomes" id="UP000037510"/>
    </source>
</evidence>
<dbReference type="InterPro" id="IPR016187">
    <property type="entry name" value="CTDL_fold"/>
</dbReference>
<protein>
    <recommendedName>
        <fullName evidence="1">Collagenase NC10/endostatin domain-containing protein</fullName>
    </recommendedName>
</protein>
<gene>
    <name evidence="2" type="ORF">OBRU01_06992</name>
</gene>
<sequence>MNLYRNSKVLISDSYSCTKRPVYGVQNLISIVERKDRDLLVKNLYDKMLFPSWNSIFNGSGASLMQNANIYSFDGKNVMHSPHW</sequence>
<name>A0A0L7LK70_OPEBR</name>
<comment type="caution">
    <text evidence="2">The sequence shown here is derived from an EMBL/GenBank/DDBJ whole genome shotgun (WGS) entry which is preliminary data.</text>
</comment>
<evidence type="ECO:0000313" key="2">
    <source>
        <dbReference type="EMBL" id="KOB75749.1"/>
    </source>
</evidence>
<accession>A0A0L7LK70</accession>
<dbReference type="InterPro" id="IPR016186">
    <property type="entry name" value="C-type_lectin-like/link_sf"/>
</dbReference>
<organism evidence="2 3">
    <name type="scientific">Operophtera brumata</name>
    <name type="common">Winter moth</name>
    <name type="synonym">Phalaena brumata</name>
    <dbReference type="NCBI Taxonomy" id="104452"/>
    <lineage>
        <taxon>Eukaryota</taxon>
        <taxon>Metazoa</taxon>
        <taxon>Ecdysozoa</taxon>
        <taxon>Arthropoda</taxon>
        <taxon>Hexapoda</taxon>
        <taxon>Insecta</taxon>
        <taxon>Pterygota</taxon>
        <taxon>Neoptera</taxon>
        <taxon>Endopterygota</taxon>
        <taxon>Lepidoptera</taxon>
        <taxon>Glossata</taxon>
        <taxon>Ditrysia</taxon>
        <taxon>Geometroidea</taxon>
        <taxon>Geometridae</taxon>
        <taxon>Larentiinae</taxon>
        <taxon>Operophtera</taxon>
    </lineage>
</organism>
<dbReference type="InterPro" id="IPR010515">
    <property type="entry name" value="Collagenase_NC10/endostatin"/>
</dbReference>
<dbReference type="STRING" id="104452.A0A0L7LK70"/>
<proteinExistence type="predicted"/>